<dbReference type="RefSeq" id="WP_386768946.1">
    <property type="nucleotide sequence ID" value="NZ_JBHSTI010000054.1"/>
</dbReference>
<dbReference type="SUPFAM" id="SSF82171">
    <property type="entry name" value="DPP6 N-terminal domain-like"/>
    <property type="match status" value="1"/>
</dbReference>
<gene>
    <name evidence="2" type="ORF">ACFQGU_17300</name>
</gene>
<evidence type="ECO:0000256" key="1">
    <source>
        <dbReference type="SAM" id="SignalP"/>
    </source>
</evidence>
<evidence type="ECO:0000313" key="3">
    <source>
        <dbReference type="Proteomes" id="UP001596138"/>
    </source>
</evidence>
<comment type="caution">
    <text evidence="2">The sequence shown here is derived from an EMBL/GenBank/DDBJ whole genome shotgun (WGS) entry which is preliminary data.</text>
</comment>
<dbReference type="Proteomes" id="UP001596138">
    <property type="component" value="Unassembled WGS sequence"/>
</dbReference>
<dbReference type="EMBL" id="JBHSTI010000054">
    <property type="protein sequence ID" value="MFC6239631.1"/>
    <property type="molecule type" value="Genomic_DNA"/>
</dbReference>
<feature type="signal peptide" evidence="1">
    <location>
        <begin position="1"/>
        <end position="30"/>
    </location>
</feature>
<keyword evidence="3" id="KW-1185">Reference proteome</keyword>
<keyword evidence="1" id="KW-0732">Signal</keyword>
<feature type="non-terminal residue" evidence="2">
    <location>
        <position position="532"/>
    </location>
</feature>
<feature type="chain" id="PRO_5045142607" evidence="1">
    <location>
        <begin position="31"/>
        <end position="532"/>
    </location>
</feature>
<sequence length="532" mass="56209">MHVRRRAAALLAVTGLTAMLLPLSAGAVQADPSGPAFGYVTYAVDGVHTSTTDKLWATSPGDLAAATALTPDHYVYRYDVSEDGNVLATTGQSRSLAVPGANTTYGVLVTARDPLNPASVTTRLVAHWFDSNPVVSRDGAYVYWFDGPLILKYVVASGELVDITSASARFPALPGEVVLRLSISADGTKAAVVYGTFDQDGNLIASRIKAANLRTGVGPIYERTAKVTASSKFPVAAVLTWKPDGSGFLYSRSTLQGDLTTVSAKVEGGDATVPGFDGMYDLRSHGGTWYMFRENGSPAVTQVGSSATLAVPTDWTTFPLGATTVRYAPATLTPPVEVPTTGRGYSEAKLLFAKSVLPVGQRTVYASLASYNNVVGGLQTDNPLATRYGVLSYSTDGGATFTSLGRTGVGSSYLPWPNAAPFGNGYTPVIKRNTVFRWCFEGDAYVEPDCVRKSISAVPTISLVTQQSGSKVTVYGKATRVGGSAGLYRYIYSEYRLVAKAAISSTGRFNFGTVTLRPGTYRVLTAKDAGWA</sequence>
<reference evidence="3" key="1">
    <citation type="journal article" date="2019" name="Int. J. Syst. Evol. Microbiol.">
        <title>The Global Catalogue of Microorganisms (GCM) 10K type strain sequencing project: providing services to taxonomists for standard genome sequencing and annotation.</title>
        <authorList>
            <consortium name="The Broad Institute Genomics Platform"/>
            <consortium name="The Broad Institute Genome Sequencing Center for Infectious Disease"/>
            <person name="Wu L."/>
            <person name="Ma J."/>
        </authorList>
    </citation>
    <scope>NUCLEOTIDE SEQUENCE [LARGE SCALE GENOMIC DNA]</scope>
    <source>
        <strain evidence="3">CGMCC 4.7317</strain>
    </source>
</reference>
<proteinExistence type="predicted"/>
<evidence type="ECO:0000313" key="2">
    <source>
        <dbReference type="EMBL" id="MFC6239631.1"/>
    </source>
</evidence>
<name>A0ABW1T4G0_9ACTN</name>
<organism evidence="2 3">
    <name type="scientific">Longivirga aurantiaca</name>
    <dbReference type="NCBI Taxonomy" id="1837743"/>
    <lineage>
        <taxon>Bacteria</taxon>
        <taxon>Bacillati</taxon>
        <taxon>Actinomycetota</taxon>
        <taxon>Actinomycetes</taxon>
        <taxon>Sporichthyales</taxon>
        <taxon>Sporichthyaceae</taxon>
        <taxon>Longivirga</taxon>
    </lineage>
</organism>
<protein>
    <submittedName>
        <fullName evidence="2">Uncharacterized protein</fullName>
    </submittedName>
</protein>
<accession>A0ABW1T4G0</accession>